<protein>
    <submittedName>
        <fullName evidence="2">GNAT family N-acetyltransferase</fullName>
    </submittedName>
</protein>
<dbReference type="InterPro" id="IPR000182">
    <property type="entry name" value="GNAT_dom"/>
</dbReference>
<name>A0A540V979_9CHLR</name>
<dbReference type="InterPro" id="IPR016181">
    <property type="entry name" value="Acyl_CoA_acyltransferase"/>
</dbReference>
<dbReference type="SUPFAM" id="SSF55729">
    <property type="entry name" value="Acyl-CoA N-acyltransferases (Nat)"/>
    <property type="match status" value="1"/>
</dbReference>
<dbReference type="GO" id="GO:0016747">
    <property type="term" value="F:acyltransferase activity, transferring groups other than amino-acyl groups"/>
    <property type="evidence" value="ECO:0007669"/>
    <property type="project" value="InterPro"/>
</dbReference>
<dbReference type="AlphaFoldDB" id="A0A540V979"/>
<sequence length="211" mass="24285">MIEYQTSSFSQDEIRQAAQIQIQELPQGFLSSLGEKPLALIFEHVATSQFGVMVIAKESSNNRVIGYVFGATDTGQLYKDFLIRRTFQAIRYFLPKLLSWDRITKAIETLFYPARKQQKRQDQEECKAELLDLAVVQDYHGKGIAQHLFGEFVEQLREKGVGCFDIPTTAGLDRAHRFYEKMGAIKVGSVIVHEDRPTYIYRYIIQTRKHG</sequence>
<dbReference type="Pfam" id="PF00583">
    <property type="entry name" value="Acetyltransf_1"/>
    <property type="match status" value="1"/>
</dbReference>
<reference evidence="2 3" key="1">
    <citation type="submission" date="2019-06" db="EMBL/GenBank/DDBJ databases">
        <title>Genome sequence of Litorilinea aerophila BAA-2444.</title>
        <authorList>
            <person name="Maclea K.S."/>
            <person name="Maurais E.G."/>
            <person name="Iannazzi L.C."/>
        </authorList>
    </citation>
    <scope>NUCLEOTIDE SEQUENCE [LARGE SCALE GENOMIC DNA]</scope>
    <source>
        <strain evidence="2 3">ATCC BAA-2444</strain>
    </source>
</reference>
<proteinExistence type="predicted"/>
<evidence type="ECO:0000259" key="1">
    <source>
        <dbReference type="PROSITE" id="PS51186"/>
    </source>
</evidence>
<keyword evidence="2" id="KW-0808">Transferase</keyword>
<dbReference type="Proteomes" id="UP000317371">
    <property type="component" value="Unassembled WGS sequence"/>
</dbReference>
<evidence type="ECO:0000313" key="3">
    <source>
        <dbReference type="Proteomes" id="UP000317371"/>
    </source>
</evidence>
<feature type="domain" description="N-acetyltransferase" evidence="1">
    <location>
        <begin position="12"/>
        <end position="206"/>
    </location>
</feature>
<dbReference type="CDD" id="cd04301">
    <property type="entry name" value="NAT_SF"/>
    <property type="match status" value="1"/>
</dbReference>
<comment type="caution">
    <text evidence="2">The sequence shown here is derived from an EMBL/GenBank/DDBJ whole genome shotgun (WGS) entry which is preliminary data.</text>
</comment>
<dbReference type="PROSITE" id="PS51186">
    <property type="entry name" value="GNAT"/>
    <property type="match status" value="1"/>
</dbReference>
<gene>
    <name evidence="2" type="ORF">FKZ61_22050</name>
</gene>
<dbReference type="OrthoDB" id="151150at2"/>
<organism evidence="2 3">
    <name type="scientific">Litorilinea aerophila</name>
    <dbReference type="NCBI Taxonomy" id="1204385"/>
    <lineage>
        <taxon>Bacteria</taxon>
        <taxon>Bacillati</taxon>
        <taxon>Chloroflexota</taxon>
        <taxon>Caldilineae</taxon>
        <taxon>Caldilineales</taxon>
        <taxon>Caldilineaceae</taxon>
        <taxon>Litorilinea</taxon>
    </lineage>
</organism>
<accession>A0A540V979</accession>
<dbReference type="InParanoid" id="A0A540V979"/>
<keyword evidence="3" id="KW-1185">Reference proteome</keyword>
<evidence type="ECO:0000313" key="2">
    <source>
        <dbReference type="EMBL" id="TQE93308.1"/>
    </source>
</evidence>
<dbReference type="RefSeq" id="WP_141612335.1">
    <property type="nucleotide sequence ID" value="NZ_VIGC02000043.1"/>
</dbReference>
<dbReference type="EMBL" id="VIGC01000043">
    <property type="protein sequence ID" value="TQE93308.1"/>
    <property type="molecule type" value="Genomic_DNA"/>
</dbReference>
<dbReference type="Gene3D" id="3.40.630.30">
    <property type="match status" value="1"/>
</dbReference>